<dbReference type="GO" id="GO:0005509">
    <property type="term" value="F:calcium ion binding"/>
    <property type="evidence" value="ECO:0007669"/>
    <property type="project" value="InterPro"/>
</dbReference>
<sequence length="175" mass="20168">LDHDGSLSASECYALLAVLKQCSAGQLRNLFCRSDADSSGTLGRAEFEEFLKRLSPSLFDATKNERNDDLEYFHQQVLSMTPQTEYDEEEESNGFEMIEHRPRPNDIPIRSEEDARRVLNKHARNVSILVQADLDSNQLANFTETLRLVSTYQKCKMLASGHLQEHKRIRSYENW</sequence>
<dbReference type="AlphaFoldDB" id="A0A0M3J2Z7"/>
<accession>A0A0M3J2Z7</accession>
<evidence type="ECO:0000259" key="2">
    <source>
        <dbReference type="PROSITE" id="PS50222"/>
    </source>
</evidence>
<evidence type="ECO:0000256" key="1">
    <source>
        <dbReference type="ARBA" id="ARBA00022837"/>
    </source>
</evidence>
<dbReference type="InterPro" id="IPR011992">
    <property type="entry name" value="EF-hand-dom_pair"/>
</dbReference>
<dbReference type="WBParaSite" id="ASIM_0000190901-mRNA-1">
    <property type="protein sequence ID" value="ASIM_0000190901-mRNA-1"/>
    <property type="gene ID" value="ASIM_0000190901"/>
</dbReference>
<dbReference type="SUPFAM" id="SSF47473">
    <property type="entry name" value="EF-hand"/>
    <property type="match status" value="1"/>
</dbReference>
<proteinExistence type="predicted"/>
<organism evidence="3">
    <name type="scientific">Anisakis simplex</name>
    <name type="common">Herring worm</name>
    <dbReference type="NCBI Taxonomy" id="6269"/>
    <lineage>
        <taxon>Eukaryota</taxon>
        <taxon>Metazoa</taxon>
        <taxon>Ecdysozoa</taxon>
        <taxon>Nematoda</taxon>
        <taxon>Chromadorea</taxon>
        <taxon>Rhabditida</taxon>
        <taxon>Spirurina</taxon>
        <taxon>Ascaridomorpha</taxon>
        <taxon>Ascaridoidea</taxon>
        <taxon>Anisakidae</taxon>
        <taxon>Anisakis</taxon>
        <taxon>Anisakis simplex complex</taxon>
    </lineage>
</organism>
<keyword evidence="1" id="KW-0106">Calcium</keyword>
<evidence type="ECO:0000313" key="3">
    <source>
        <dbReference type="WBParaSite" id="ASIM_0000190901-mRNA-1"/>
    </source>
</evidence>
<dbReference type="PROSITE" id="PS00018">
    <property type="entry name" value="EF_HAND_1"/>
    <property type="match status" value="1"/>
</dbReference>
<feature type="domain" description="EF-hand" evidence="2">
    <location>
        <begin position="22"/>
        <end position="57"/>
    </location>
</feature>
<protein>
    <submittedName>
        <fullName evidence="3">EF-hand domain-containing protein</fullName>
    </submittedName>
</protein>
<dbReference type="InterPro" id="IPR018247">
    <property type="entry name" value="EF_Hand_1_Ca_BS"/>
</dbReference>
<dbReference type="PROSITE" id="PS50222">
    <property type="entry name" value="EF_HAND_2"/>
    <property type="match status" value="1"/>
</dbReference>
<reference evidence="3" key="1">
    <citation type="submission" date="2017-02" db="UniProtKB">
        <authorList>
            <consortium name="WormBaseParasite"/>
        </authorList>
    </citation>
    <scope>IDENTIFICATION</scope>
</reference>
<name>A0A0M3J2Z7_ANISI</name>
<dbReference type="Gene3D" id="1.10.238.10">
    <property type="entry name" value="EF-hand"/>
    <property type="match status" value="1"/>
</dbReference>
<dbReference type="InterPro" id="IPR002048">
    <property type="entry name" value="EF_hand_dom"/>
</dbReference>